<evidence type="ECO:0000256" key="4">
    <source>
        <dbReference type="ARBA" id="ARBA00022989"/>
    </source>
</evidence>
<keyword evidence="3 6" id="KW-0812">Transmembrane</keyword>
<dbReference type="InterPro" id="IPR006214">
    <property type="entry name" value="Bax_inhibitor_1-related"/>
</dbReference>
<feature type="transmembrane region" description="Helical" evidence="6">
    <location>
        <begin position="171"/>
        <end position="189"/>
    </location>
</feature>
<feature type="transmembrane region" description="Helical" evidence="6">
    <location>
        <begin position="117"/>
        <end position="137"/>
    </location>
</feature>
<comment type="subcellular location">
    <subcellularLocation>
        <location evidence="1">Membrane</location>
        <topology evidence="1">Multi-pass membrane protein</topology>
    </subcellularLocation>
</comment>
<organism evidence="7 8">
    <name type="scientific">Desemzia incerta</name>
    <dbReference type="NCBI Taxonomy" id="82801"/>
    <lineage>
        <taxon>Bacteria</taxon>
        <taxon>Bacillati</taxon>
        <taxon>Bacillota</taxon>
        <taxon>Bacilli</taxon>
        <taxon>Lactobacillales</taxon>
        <taxon>Carnobacteriaceae</taxon>
        <taxon>Desemzia</taxon>
    </lineage>
</organism>
<proteinExistence type="inferred from homology"/>
<feature type="transmembrane region" description="Helical" evidence="6">
    <location>
        <begin position="144"/>
        <end position="165"/>
    </location>
</feature>
<evidence type="ECO:0000313" key="7">
    <source>
        <dbReference type="EMBL" id="SFQ14955.1"/>
    </source>
</evidence>
<gene>
    <name evidence="7" type="ORF">SAMN04488506_0782</name>
</gene>
<dbReference type="EMBL" id="FOXW01000002">
    <property type="protein sequence ID" value="SFQ14955.1"/>
    <property type="molecule type" value="Genomic_DNA"/>
</dbReference>
<evidence type="ECO:0000256" key="6">
    <source>
        <dbReference type="RuleBase" id="RU004379"/>
    </source>
</evidence>
<comment type="similarity">
    <text evidence="2 6">Belongs to the BI1 family.</text>
</comment>
<accession>A0A1I5W5D6</accession>
<evidence type="ECO:0000256" key="5">
    <source>
        <dbReference type="ARBA" id="ARBA00023136"/>
    </source>
</evidence>
<reference evidence="7 8" key="1">
    <citation type="submission" date="2016-10" db="EMBL/GenBank/DDBJ databases">
        <authorList>
            <person name="de Groot N.N."/>
        </authorList>
    </citation>
    <scope>NUCLEOTIDE SEQUENCE [LARGE SCALE GENOMIC DNA]</scope>
    <source>
        <strain evidence="7 8">DSM 20581</strain>
    </source>
</reference>
<dbReference type="OrthoDB" id="9793828at2"/>
<protein>
    <recommendedName>
        <fullName evidence="9">Modulator of FtsH protease</fullName>
    </recommendedName>
</protein>
<evidence type="ECO:0000313" key="8">
    <source>
        <dbReference type="Proteomes" id="UP000199136"/>
    </source>
</evidence>
<dbReference type="CDD" id="cd10432">
    <property type="entry name" value="BI-1-like_bacterial"/>
    <property type="match status" value="1"/>
</dbReference>
<keyword evidence="5 6" id="KW-0472">Membrane</keyword>
<dbReference type="RefSeq" id="WP_092479837.1">
    <property type="nucleotide sequence ID" value="NZ_CP126128.1"/>
</dbReference>
<evidence type="ECO:0000256" key="3">
    <source>
        <dbReference type="ARBA" id="ARBA00022692"/>
    </source>
</evidence>
<dbReference type="PANTHER" id="PTHR23291">
    <property type="entry name" value="BAX INHIBITOR-RELATED"/>
    <property type="match status" value="1"/>
</dbReference>
<feature type="transmembrane region" description="Helical" evidence="6">
    <location>
        <begin position="201"/>
        <end position="220"/>
    </location>
</feature>
<feature type="transmembrane region" description="Helical" evidence="6">
    <location>
        <begin position="60"/>
        <end position="78"/>
    </location>
</feature>
<dbReference type="Pfam" id="PF01027">
    <property type="entry name" value="Bax1-I"/>
    <property type="match status" value="1"/>
</dbReference>
<name>A0A1I5W5D6_9LACT</name>
<dbReference type="PANTHER" id="PTHR23291:SF50">
    <property type="entry name" value="PROTEIN LIFEGUARD 4"/>
    <property type="match status" value="1"/>
</dbReference>
<evidence type="ECO:0008006" key="9">
    <source>
        <dbReference type="Google" id="ProtNLM"/>
    </source>
</evidence>
<dbReference type="Proteomes" id="UP000199136">
    <property type="component" value="Unassembled WGS sequence"/>
</dbReference>
<feature type="transmembrane region" description="Helical" evidence="6">
    <location>
        <begin position="90"/>
        <end position="111"/>
    </location>
</feature>
<feature type="transmembrane region" description="Helical" evidence="6">
    <location>
        <begin position="21"/>
        <end position="40"/>
    </location>
</feature>
<sequence>MNNQEHFIDAKRGFSKFMANVYAWMAIGVLLSASVVYLLLYTYTPIANAFWNLIISTDGMAIYGFIILELVLVFSFRFNPEKMKSPVNYALKFITYSIVNGITISVVLLAYTTASIFNAFISAFALFAVMSLIGFVTKKDLSSLGGILLSMLLGLIIASLVNVFFLQSGTADFVLSIITVIIFVGLTAYDTQKCKTIYQQFGGTAAISSIAIGCALELYLDFINLFLSLLRIFGKRR</sequence>
<dbReference type="STRING" id="82801.SAMN04488506_0782"/>
<dbReference type="GO" id="GO:0016020">
    <property type="term" value="C:membrane"/>
    <property type="evidence" value="ECO:0007669"/>
    <property type="project" value="UniProtKB-SubCell"/>
</dbReference>
<evidence type="ECO:0000256" key="1">
    <source>
        <dbReference type="ARBA" id="ARBA00004141"/>
    </source>
</evidence>
<dbReference type="AlphaFoldDB" id="A0A1I5W5D6"/>
<keyword evidence="4 6" id="KW-1133">Transmembrane helix</keyword>
<evidence type="ECO:0000256" key="2">
    <source>
        <dbReference type="ARBA" id="ARBA00010350"/>
    </source>
</evidence>
<keyword evidence="8" id="KW-1185">Reference proteome</keyword>